<reference evidence="1 2" key="1">
    <citation type="submission" date="2019-12" db="EMBL/GenBank/DDBJ databases">
        <authorList>
            <person name="Scholz U."/>
            <person name="Mascher M."/>
            <person name="Fiebig A."/>
        </authorList>
    </citation>
    <scope>NUCLEOTIDE SEQUENCE</scope>
</reference>
<evidence type="ECO:0000313" key="2">
    <source>
        <dbReference type="Proteomes" id="UP001189122"/>
    </source>
</evidence>
<keyword evidence="2" id="KW-1185">Reference proteome</keyword>
<dbReference type="EMBL" id="CACRZD030000005">
    <property type="protein sequence ID" value="CAA6659411.1"/>
    <property type="molecule type" value="Genomic_DNA"/>
</dbReference>
<accession>A0A7I8IR45</accession>
<protein>
    <submittedName>
        <fullName evidence="1">Uncharacterized protein</fullName>
    </submittedName>
</protein>
<dbReference type="Proteomes" id="UP001189122">
    <property type="component" value="Unassembled WGS sequence"/>
</dbReference>
<organism evidence="1">
    <name type="scientific">Spirodela intermedia</name>
    <name type="common">Intermediate duckweed</name>
    <dbReference type="NCBI Taxonomy" id="51605"/>
    <lineage>
        <taxon>Eukaryota</taxon>
        <taxon>Viridiplantae</taxon>
        <taxon>Streptophyta</taxon>
        <taxon>Embryophyta</taxon>
        <taxon>Tracheophyta</taxon>
        <taxon>Spermatophyta</taxon>
        <taxon>Magnoliopsida</taxon>
        <taxon>Liliopsida</taxon>
        <taxon>Araceae</taxon>
        <taxon>Lemnoideae</taxon>
        <taxon>Spirodela</taxon>
    </lineage>
</organism>
<sequence>MCLETGIALICSMLYVLNHSLTILLILVFVFFLNDVFLIDLCCFLTYFYHCLESS</sequence>
<name>A0A7I8IR45_SPIIN</name>
<proteinExistence type="predicted"/>
<gene>
    <name evidence="1" type="ORF">SI7747_05005833</name>
</gene>
<evidence type="ECO:0000313" key="1">
    <source>
        <dbReference type="EMBL" id="CAA2619664.1"/>
    </source>
</evidence>
<dbReference type="EMBL" id="LR743592">
    <property type="protein sequence ID" value="CAA2619664.1"/>
    <property type="molecule type" value="Genomic_DNA"/>
</dbReference>
<dbReference type="AlphaFoldDB" id="A0A7I8IR45"/>